<reference evidence="2" key="1">
    <citation type="submission" date="2020-03" db="EMBL/GenBank/DDBJ databases">
        <title>The deep terrestrial virosphere.</title>
        <authorList>
            <person name="Holmfeldt K."/>
            <person name="Nilsson E."/>
            <person name="Simone D."/>
            <person name="Lopez-Fernandez M."/>
            <person name="Wu X."/>
            <person name="de Brujin I."/>
            <person name="Lundin D."/>
            <person name="Andersson A."/>
            <person name="Bertilsson S."/>
            <person name="Dopson M."/>
        </authorList>
    </citation>
    <scope>NUCLEOTIDE SEQUENCE</scope>
    <source>
        <strain evidence="2">MM415A01863</strain>
    </source>
</reference>
<protein>
    <recommendedName>
        <fullName evidence="3">Portal protein</fullName>
    </recommendedName>
</protein>
<feature type="compositionally biased region" description="Polar residues" evidence="1">
    <location>
        <begin position="488"/>
        <end position="506"/>
    </location>
</feature>
<name>A0A6M3JYQ4_9ZZZZ</name>
<evidence type="ECO:0008006" key="3">
    <source>
        <dbReference type="Google" id="ProtNLM"/>
    </source>
</evidence>
<evidence type="ECO:0000256" key="1">
    <source>
        <dbReference type="SAM" id="MobiDB-lite"/>
    </source>
</evidence>
<sequence length="528" mass="60064">MKQQIVRIIDPNYSFFRDKSFEDGSRSMLSLMKARGVNKEVRDEMRVYLATQARDAKFKKTALNKQITRYGHPLTSAAFGADVLGIYNPDTIPVDTYFRMKNDPQVAIGLAMIKMPIISLGWNVECEDVDIREFVRYCMTKIWRRLVTSALTAIDFGFSSHELVWDLEDIDIFSQSQSGRKKTHFRGKAEVLKKVKAHYPSTVKIRTDANTDDFIGIRQVVPGKQEVSLDIGKTFMFTVGDEFGNFFGTSRLKAVYKTWYWKEVLTQFMMRYFERKGGPATVVTHPIGGGLDVDGNEYDNAEIALRISHNLLENSTVTLPYEANKDGNNQWGITYLQDDRRGEMFVAALNYLAAQTLRGLLVPERVMTQDLSTGSFSMATSHAEIFLLSEEGLSSQLADSINEQIIPPLIQFNFNPKKVVPCYFKVEKIQYDRRRILKEIMVEIIRNMNSWIKDGKTPNVLPSLEQMSDILGIPVAAVAEEYTDTGVVDNTRNIGNKDGNNNADNTDINDRTNNKSKEIKRTPVKKQE</sequence>
<gene>
    <name evidence="2" type="ORF">MM415A01863_0008</name>
</gene>
<dbReference type="EMBL" id="MT142144">
    <property type="protein sequence ID" value="QJA75160.1"/>
    <property type="molecule type" value="Genomic_DNA"/>
</dbReference>
<dbReference type="InterPro" id="IPR009279">
    <property type="entry name" value="Portal_Mu"/>
</dbReference>
<organism evidence="2">
    <name type="scientific">viral metagenome</name>
    <dbReference type="NCBI Taxonomy" id="1070528"/>
    <lineage>
        <taxon>unclassified sequences</taxon>
        <taxon>metagenomes</taxon>
        <taxon>organismal metagenomes</taxon>
    </lineage>
</organism>
<dbReference type="Pfam" id="PF06074">
    <property type="entry name" value="Portal_Mu"/>
    <property type="match status" value="1"/>
</dbReference>
<accession>A0A6M3JYQ4</accession>
<feature type="compositionally biased region" description="Basic and acidic residues" evidence="1">
    <location>
        <begin position="508"/>
        <end position="528"/>
    </location>
</feature>
<proteinExistence type="predicted"/>
<dbReference type="AlphaFoldDB" id="A0A6M3JYQ4"/>
<feature type="region of interest" description="Disordered" evidence="1">
    <location>
        <begin position="488"/>
        <end position="528"/>
    </location>
</feature>
<evidence type="ECO:0000313" key="2">
    <source>
        <dbReference type="EMBL" id="QJA75160.1"/>
    </source>
</evidence>